<evidence type="ECO:0000259" key="4">
    <source>
        <dbReference type="PROSITE" id="PS01180"/>
    </source>
</evidence>
<dbReference type="PROSITE" id="PS01180">
    <property type="entry name" value="CUB"/>
    <property type="match status" value="1"/>
</dbReference>
<dbReference type="Gene3D" id="3.10.100.10">
    <property type="entry name" value="Mannose-Binding Protein A, subunit A"/>
    <property type="match status" value="2"/>
</dbReference>
<dbReference type="InterPro" id="IPR050976">
    <property type="entry name" value="Snaclec"/>
</dbReference>
<evidence type="ECO:0008006" key="8">
    <source>
        <dbReference type="Google" id="ProtNLM"/>
    </source>
</evidence>
<dbReference type="InterPro" id="IPR001304">
    <property type="entry name" value="C-type_lectin-like"/>
</dbReference>
<dbReference type="InterPro" id="IPR000859">
    <property type="entry name" value="CUB_dom"/>
</dbReference>
<dbReference type="PROSITE" id="PS50041">
    <property type="entry name" value="C_TYPE_LECTIN_2"/>
    <property type="match status" value="2"/>
</dbReference>
<dbReference type="SUPFAM" id="SSF49854">
    <property type="entry name" value="Spermadhesin, CUB domain"/>
    <property type="match status" value="1"/>
</dbReference>
<organism evidence="6 7">
    <name type="scientific">Caenorhabditis briggsae</name>
    <dbReference type="NCBI Taxonomy" id="6238"/>
    <lineage>
        <taxon>Eukaryota</taxon>
        <taxon>Metazoa</taxon>
        <taxon>Ecdysozoa</taxon>
        <taxon>Nematoda</taxon>
        <taxon>Chromadorea</taxon>
        <taxon>Rhabditida</taxon>
        <taxon>Rhabditina</taxon>
        <taxon>Rhabditomorpha</taxon>
        <taxon>Rhabditoidea</taxon>
        <taxon>Rhabditidae</taxon>
        <taxon>Peloderinae</taxon>
        <taxon>Caenorhabditis</taxon>
    </lineage>
</organism>
<feature type="domain" description="C-type lectin" evidence="5">
    <location>
        <begin position="27"/>
        <end position="144"/>
    </location>
</feature>
<dbReference type="InterPro" id="IPR016186">
    <property type="entry name" value="C-type_lectin-like/link_sf"/>
</dbReference>
<keyword evidence="3" id="KW-0732">Signal</keyword>
<dbReference type="EMBL" id="CP090892">
    <property type="protein sequence ID" value="ULU08758.1"/>
    <property type="molecule type" value="Genomic_DNA"/>
</dbReference>
<feature type="signal peptide" evidence="3">
    <location>
        <begin position="1"/>
        <end position="16"/>
    </location>
</feature>
<dbReference type="CDD" id="cd00037">
    <property type="entry name" value="CLECT"/>
    <property type="match status" value="2"/>
</dbReference>
<gene>
    <name evidence="6" type="ORF">L3Y34_019757</name>
</gene>
<evidence type="ECO:0000259" key="5">
    <source>
        <dbReference type="PROSITE" id="PS50041"/>
    </source>
</evidence>
<comment type="caution">
    <text evidence="2">Lacks conserved residue(s) required for the propagation of feature annotation.</text>
</comment>
<evidence type="ECO:0000313" key="6">
    <source>
        <dbReference type="EMBL" id="ULU08758.1"/>
    </source>
</evidence>
<dbReference type="PANTHER" id="PTHR22991:SF43">
    <property type="entry name" value="C-TYPE LECTIN-RELATED"/>
    <property type="match status" value="1"/>
</dbReference>
<dbReference type="PANTHER" id="PTHR22991">
    <property type="entry name" value="PROTEIN CBG13490"/>
    <property type="match status" value="1"/>
</dbReference>
<sequence length="428" mass="47228">MIPLLLLFLLLPSTFCLICPKEYYLVNDSKCLKAVWTRATHSDAESNCTASGGTLVNIKNAIDNHAVFNFGNTAGLDSIWIGLSCFGNTTSSCFWDDASGSAASYSNFDSFGPNQAGDRNCVRMAVSTESVTMGNSGRWSSSNCGNNFAMYSSGYICEAPPTLNANPYNSMTPACNYNYNRKCYMRSNDYGAVYYKQSAANNYCLMMGYTGGLASIHSKIDVDFIRNLYKGTNTTHVYIGAMAETADRFNWIDGTAWDFNYMDPLNFQKAKCLVMDVQGDGLWSPMDCDQQLPFLCGRKILEYLPALVPEAKFQEPNVLDASNCNSTLLLAPGSISSFGYPGTPSGTCIWQIRALGPYRLGIYFDLWATLGSLSIYDEFGTNIGNVFGSYNTPPFAKYTPFNIAKIVYEARRNPDPNDRGFHAVIMMI</sequence>
<dbReference type="SMART" id="SM00042">
    <property type="entry name" value="CUB"/>
    <property type="match status" value="1"/>
</dbReference>
<accession>A0AAE9DP15</accession>
<dbReference type="Pfam" id="PF00059">
    <property type="entry name" value="Lectin_C"/>
    <property type="match status" value="2"/>
</dbReference>
<evidence type="ECO:0000313" key="7">
    <source>
        <dbReference type="Proteomes" id="UP000827892"/>
    </source>
</evidence>
<dbReference type="AlphaFoldDB" id="A0AAE9DP15"/>
<feature type="domain" description="C-type lectin" evidence="5">
    <location>
        <begin position="179"/>
        <end position="297"/>
    </location>
</feature>
<keyword evidence="1" id="KW-1015">Disulfide bond</keyword>
<protein>
    <recommendedName>
        <fullName evidence="8">C-type LECtin</fullName>
    </recommendedName>
</protein>
<evidence type="ECO:0000256" key="3">
    <source>
        <dbReference type="SAM" id="SignalP"/>
    </source>
</evidence>
<dbReference type="SMART" id="SM00034">
    <property type="entry name" value="CLECT"/>
    <property type="match status" value="2"/>
</dbReference>
<dbReference type="OMA" id="FNWIDGT"/>
<evidence type="ECO:0000256" key="1">
    <source>
        <dbReference type="ARBA" id="ARBA00023157"/>
    </source>
</evidence>
<dbReference type="Proteomes" id="UP000827892">
    <property type="component" value="Chromosome II"/>
</dbReference>
<feature type="domain" description="CUB" evidence="4">
    <location>
        <begin position="324"/>
        <end position="428"/>
    </location>
</feature>
<reference evidence="6 7" key="1">
    <citation type="submission" date="2022-05" db="EMBL/GenBank/DDBJ databases">
        <title>Chromosome-level reference genomes for two strains of Caenorhabditis briggsae: an improved platform for comparative genomics.</title>
        <authorList>
            <person name="Stevens L."/>
            <person name="Andersen E.C."/>
        </authorList>
    </citation>
    <scope>NUCLEOTIDE SEQUENCE [LARGE SCALE GENOMIC DNA]</scope>
    <source>
        <strain evidence="6">QX1410_ONT</strain>
        <tissue evidence="6">Whole-organism</tissue>
    </source>
</reference>
<feature type="chain" id="PRO_5041931037" description="C-type LECtin" evidence="3">
    <location>
        <begin position="17"/>
        <end position="428"/>
    </location>
</feature>
<evidence type="ECO:0000256" key="2">
    <source>
        <dbReference type="PROSITE-ProRule" id="PRU00059"/>
    </source>
</evidence>
<name>A0AAE9DP15_CAEBR</name>
<dbReference type="InterPro" id="IPR035914">
    <property type="entry name" value="Sperma_CUB_dom_sf"/>
</dbReference>
<dbReference type="InterPro" id="IPR016187">
    <property type="entry name" value="CTDL_fold"/>
</dbReference>
<dbReference type="SUPFAM" id="SSF56436">
    <property type="entry name" value="C-type lectin-like"/>
    <property type="match status" value="2"/>
</dbReference>
<proteinExistence type="predicted"/>